<reference evidence="2" key="1">
    <citation type="journal article" date="2020" name="Nature">
        <title>Giant virus diversity and host interactions through global metagenomics.</title>
        <authorList>
            <person name="Schulz F."/>
            <person name="Roux S."/>
            <person name="Paez-Espino D."/>
            <person name="Jungbluth S."/>
            <person name="Walsh D.A."/>
            <person name="Denef V.J."/>
            <person name="McMahon K.D."/>
            <person name="Konstantinidis K.T."/>
            <person name="Eloe-Fadrosh E.A."/>
            <person name="Kyrpides N.C."/>
            <person name="Woyke T."/>
        </authorList>
    </citation>
    <scope>NUCLEOTIDE SEQUENCE</scope>
    <source>
        <strain evidence="2">GVMAG-M-3300020185-33</strain>
    </source>
</reference>
<proteinExistence type="predicted"/>
<sequence length="271" mass="31947">MKILSIDVGMKCLAYCLLSVTGKEYTIDKWGIIDLCDQQQYTCCGKNKKNNKDCEKSAKYHRDSKYWCKIHAKQQEFKMPTNELKPQYINKAKIITLKEICKKYDIVQDKKNIKKTEYQQLIFEELNKNYLSFIPTIKTSQINMVTFGRRMKDGFENLLKHTILDRVIVENQIGPLALRMKTLQGMIMQHFIEKGCLIIEEISAANKLKDYLTKKKTKYAERKKLGIQVTNNIIHQNNNLCQWIPVFINHKKKDDLADSFLQGIWYIKYKL</sequence>
<organism evidence="2">
    <name type="scientific">viral metagenome</name>
    <dbReference type="NCBI Taxonomy" id="1070528"/>
    <lineage>
        <taxon>unclassified sequences</taxon>
        <taxon>metagenomes</taxon>
        <taxon>organismal metagenomes</taxon>
    </lineage>
</organism>
<evidence type="ECO:0000313" key="2">
    <source>
        <dbReference type="EMBL" id="QHS99062.1"/>
    </source>
</evidence>
<name>A0A6C0C418_9ZZZZ</name>
<dbReference type="GO" id="GO:0003676">
    <property type="term" value="F:nucleic acid binding"/>
    <property type="evidence" value="ECO:0007669"/>
    <property type="project" value="InterPro"/>
</dbReference>
<dbReference type="SUPFAM" id="SSF53098">
    <property type="entry name" value="Ribonuclease H-like"/>
    <property type="match status" value="1"/>
</dbReference>
<dbReference type="InterPro" id="IPR012337">
    <property type="entry name" value="RNaseH-like_sf"/>
</dbReference>
<dbReference type="AlphaFoldDB" id="A0A6C0C418"/>
<dbReference type="InterPro" id="IPR036397">
    <property type="entry name" value="RNaseH_sf"/>
</dbReference>
<dbReference type="Gene3D" id="3.30.420.10">
    <property type="entry name" value="Ribonuclease H-like superfamily/Ribonuclease H"/>
    <property type="match status" value="1"/>
</dbReference>
<dbReference type="EMBL" id="MN739334">
    <property type="protein sequence ID" value="QHS99062.1"/>
    <property type="molecule type" value="Genomic_DNA"/>
</dbReference>
<dbReference type="InterPro" id="IPR015242">
    <property type="entry name" value="Ydc2_cat"/>
</dbReference>
<feature type="domain" description="Mitochondrial resolvase Ydc2 catalytic" evidence="1">
    <location>
        <begin position="3"/>
        <end position="56"/>
    </location>
</feature>
<protein>
    <recommendedName>
        <fullName evidence="1">Mitochondrial resolvase Ydc2 catalytic domain-containing protein</fullName>
    </recommendedName>
</protein>
<dbReference type="Pfam" id="PF09159">
    <property type="entry name" value="Ydc2-catalyt"/>
    <property type="match status" value="1"/>
</dbReference>
<evidence type="ECO:0000259" key="1">
    <source>
        <dbReference type="Pfam" id="PF09159"/>
    </source>
</evidence>
<accession>A0A6C0C418</accession>